<organism evidence="1 2">
    <name type="scientific">Rhododendron molle</name>
    <name type="common">Chinese azalea</name>
    <name type="synonym">Azalea mollis</name>
    <dbReference type="NCBI Taxonomy" id="49168"/>
    <lineage>
        <taxon>Eukaryota</taxon>
        <taxon>Viridiplantae</taxon>
        <taxon>Streptophyta</taxon>
        <taxon>Embryophyta</taxon>
        <taxon>Tracheophyta</taxon>
        <taxon>Spermatophyta</taxon>
        <taxon>Magnoliopsida</taxon>
        <taxon>eudicotyledons</taxon>
        <taxon>Gunneridae</taxon>
        <taxon>Pentapetalae</taxon>
        <taxon>asterids</taxon>
        <taxon>Ericales</taxon>
        <taxon>Ericaceae</taxon>
        <taxon>Ericoideae</taxon>
        <taxon>Rhodoreae</taxon>
        <taxon>Rhododendron</taxon>
    </lineage>
</organism>
<comment type="caution">
    <text evidence="1">The sequence shown here is derived from an EMBL/GenBank/DDBJ whole genome shotgun (WGS) entry which is preliminary data.</text>
</comment>
<sequence length="533" mass="59799">MYPPKPTSRFIILTLTLVLLLTLSFTVTSFGDTNVDNDDEDAEGIEELLALDEEAENQENPQVKSSEAEVLSKAQKIVIELNQDSTKRVIDGNEFVLILGYAPWCPRSAELMPQFAEAATELKELGIDVVMAKIDAERYPKAASNLGIKGYPTMLLLVNGSSQAYTGGFTSQEIVIWASKKTGESVIRVNSVIQAKEFLKKHSMFAVGLFEKFEGSEYEEFIKAATSHNEIQFVETSEMGVANILFPNMKLSYPFVGLVKSELDRYTTFEGTLKMEDILQFLDIYKFPLVTTVTELNSVRVFSTRIKFQVYIFAEADDFKDVVEPLQNVARKFKPEVLFLYIDIKDNNLAKPFLTLLGREEAEDTVVAAFDNKISSKFLLESDPTPSNIEEFCSGVLHGTQAPFYKSQPIPDNTEGSIQTIVGKTFDELILGSPQNIFLEVHTPRCITCEATSKKVEKLAKHFKGLDDLTFARIDAYANEHPKLQVNDYPTLLFYPAHDKSNPIKLPSKSSLKDLATLINKNLKTDHKTKDEL</sequence>
<protein>
    <submittedName>
        <fullName evidence="1">Uncharacterized protein</fullName>
    </submittedName>
</protein>
<name>A0ACC0MTY5_RHOML</name>
<reference evidence="1" key="1">
    <citation type="submission" date="2022-02" db="EMBL/GenBank/DDBJ databases">
        <title>Plant Genome Project.</title>
        <authorList>
            <person name="Zhang R.-G."/>
        </authorList>
    </citation>
    <scope>NUCLEOTIDE SEQUENCE</scope>
    <source>
        <strain evidence="1">AT1</strain>
    </source>
</reference>
<evidence type="ECO:0000313" key="2">
    <source>
        <dbReference type="Proteomes" id="UP001062846"/>
    </source>
</evidence>
<keyword evidence="2" id="KW-1185">Reference proteome</keyword>
<proteinExistence type="predicted"/>
<evidence type="ECO:0000313" key="1">
    <source>
        <dbReference type="EMBL" id="KAI8544445.1"/>
    </source>
</evidence>
<accession>A0ACC0MTY5</accession>
<gene>
    <name evidence="1" type="ORF">RHMOL_Rhmol08G0297300</name>
</gene>
<dbReference type="Proteomes" id="UP001062846">
    <property type="component" value="Chromosome 8"/>
</dbReference>
<dbReference type="EMBL" id="CM046395">
    <property type="protein sequence ID" value="KAI8544445.1"/>
    <property type="molecule type" value="Genomic_DNA"/>
</dbReference>